<dbReference type="AlphaFoldDB" id="A0A409WUN1"/>
<comment type="caution">
    <text evidence="1">The sequence shown here is derived from an EMBL/GenBank/DDBJ whole genome shotgun (WGS) entry which is preliminary data.</text>
</comment>
<name>A0A409WUN1_9AGAR</name>
<dbReference type="EMBL" id="NHYE01004773">
    <property type="protein sequence ID" value="PPQ82234.1"/>
    <property type="molecule type" value="Genomic_DNA"/>
</dbReference>
<organism evidence="1 2">
    <name type="scientific">Gymnopilus dilepis</name>
    <dbReference type="NCBI Taxonomy" id="231916"/>
    <lineage>
        <taxon>Eukaryota</taxon>
        <taxon>Fungi</taxon>
        <taxon>Dikarya</taxon>
        <taxon>Basidiomycota</taxon>
        <taxon>Agaricomycotina</taxon>
        <taxon>Agaricomycetes</taxon>
        <taxon>Agaricomycetidae</taxon>
        <taxon>Agaricales</taxon>
        <taxon>Agaricineae</taxon>
        <taxon>Hymenogastraceae</taxon>
        <taxon>Gymnopilus</taxon>
    </lineage>
</organism>
<reference evidence="1 2" key="1">
    <citation type="journal article" date="2018" name="Evol. Lett.">
        <title>Horizontal gene cluster transfer increased hallucinogenic mushroom diversity.</title>
        <authorList>
            <person name="Reynolds H.T."/>
            <person name="Vijayakumar V."/>
            <person name="Gluck-Thaler E."/>
            <person name="Korotkin H.B."/>
            <person name="Matheny P.B."/>
            <person name="Slot J.C."/>
        </authorList>
    </citation>
    <scope>NUCLEOTIDE SEQUENCE [LARGE SCALE GENOMIC DNA]</scope>
    <source>
        <strain evidence="1 2">SRW20</strain>
    </source>
</reference>
<keyword evidence="2" id="KW-1185">Reference proteome</keyword>
<evidence type="ECO:0000313" key="2">
    <source>
        <dbReference type="Proteomes" id="UP000284706"/>
    </source>
</evidence>
<gene>
    <name evidence="1" type="ORF">CVT26_009108</name>
</gene>
<sequence>MTKTAEEIPLIFFLLVADMLHDPQQSRIIGEAGCGRTRFIEEAIPTEEVKPSSQDCKEYAFREPDCYLVDTPGLHQGLAADVQSLKKIKKWVKGCGKGNEPLTVKNMPLSGEMGNREEHWTIEEKDSEKNYTAAQIIQGIFQHKRAEKQEKDSHSRKWSFANLGRDFKNVLPKRACTRP</sequence>
<dbReference type="Proteomes" id="UP000284706">
    <property type="component" value="Unassembled WGS sequence"/>
</dbReference>
<evidence type="ECO:0000313" key="1">
    <source>
        <dbReference type="EMBL" id="PPQ82234.1"/>
    </source>
</evidence>
<accession>A0A409WUN1</accession>
<proteinExistence type="predicted"/>
<protein>
    <submittedName>
        <fullName evidence="1">Uncharacterized protein</fullName>
    </submittedName>
</protein>
<dbReference type="InParanoid" id="A0A409WUN1"/>